<evidence type="ECO:0000256" key="1">
    <source>
        <dbReference type="SAM" id="MobiDB-lite"/>
    </source>
</evidence>
<evidence type="ECO:0000313" key="4">
    <source>
        <dbReference type="Proteomes" id="UP000664357"/>
    </source>
</evidence>
<reference evidence="3 4" key="1">
    <citation type="submission" date="2021-03" db="EMBL/GenBank/DDBJ databases">
        <authorList>
            <person name="Gilmore M.S."/>
            <person name="Schwartzman J."/>
            <person name="Van Tyne D."/>
            <person name="Martin M."/>
            <person name="Earl A.M."/>
            <person name="Manson A.L."/>
            <person name="Straub T."/>
            <person name="Salamzade R."/>
            <person name="Saavedra J."/>
            <person name="Lebreton F."/>
            <person name="Prichula J."/>
            <person name="Schaufler K."/>
            <person name="Gaca A."/>
            <person name="Sgardioli B."/>
            <person name="Wagenaar J."/>
            <person name="Strong T."/>
        </authorList>
    </citation>
    <scope>NUCLEOTIDE SEQUENCE [LARGE SCALE GENOMIC DNA]</scope>
    <source>
        <strain evidence="3 4">665A</strain>
    </source>
</reference>
<feature type="chain" id="PRO_5045374268" evidence="2">
    <location>
        <begin position="28"/>
        <end position="1792"/>
    </location>
</feature>
<accession>A0ABV0EQ51</accession>
<comment type="caution">
    <text evidence="3">The sequence shown here is derived from an EMBL/GenBank/DDBJ whole genome shotgun (WGS) entry which is preliminary data.</text>
</comment>
<organism evidence="3 4">
    <name type="scientific">Candidatus Enterococcus ferrettii</name>
    <dbReference type="NCBI Taxonomy" id="2815324"/>
    <lineage>
        <taxon>Bacteria</taxon>
        <taxon>Bacillati</taxon>
        <taxon>Bacillota</taxon>
        <taxon>Bacilli</taxon>
        <taxon>Lactobacillales</taxon>
        <taxon>Enterococcaceae</taxon>
        <taxon>Enterococcus</taxon>
    </lineage>
</organism>
<feature type="compositionally biased region" description="Polar residues" evidence="1">
    <location>
        <begin position="29"/>
        <end position="39"/>
    </location>
</feature>
<proteinExistence type="predicted"/>
<keyword evidence="4" id="KW-1185">Reference proteome</keyword>
<dbReference type="RefSeq" id="WP_207702123.1">
    <property type="nucleotide sequence ID" value="NZ_JAFREL020000001.1"/>
</dbReference>
<feature type="compositionally biased region" description="Low complexity" evidence="1">
    <location>
        <begin position="72"/>
        <end position="83"/>
    </location>
</feature>
<feature type="signal peptide" evidence="2">
    <location>
        <begin position="1"/>
        <end position="27"/>
    </location>
</feature>
<sequence length="1792" mass="198385">MKHLKRIFLLVIIVILAVVPSVNSVLAATESEASTQLDTSEVLPDKTTLPSDELTKTQEPTEQTEKPPMVDESSSSTEDQTTETIEKEPASSQEAVPKESANFAPQSDTEDFVAGIQSDENEGLVPIYLKDESVGDKVSVNWQVLKNDGYYLGLQLSDASTIDITSRKIEIVVPRGILVRKDQLQALVNDNSHIYNYSVKDMETIATYQLNVNFRKTLFVDPLSGTNAYSTDYVTGATIVFDVSPSISTLGFRMNLLPNYEDGTTNSPNFWTGVKGDSLVRNQPLKVKLIENDAPTKTLVMDDFIIPSDIEYTAVVRSPDGGSTGAVTLGPQTLDDELQMIIQPRVRNTTENPSSNAYYMSNVSFQAYLPYKPLTNNTYLSAELLTDKMDAWVAGITQANNGEQIISYSVDTLADGRTIVTYSMFNGSQEYLMNAVDLCMYYRLFSQENEKNQSFSIGEQLHYTQNNLGWIFRNYEYDENEIATITENTRNPLTNSTGRATITSDEAFDFSFINRSASYSPISVKGTQATTLLGNALVKNNSTALGTARATYKFDTETKWNYGVTTVQFWTVPADYGGSVAESRNYTYKFDFILQKKGAAAGEGQLTGSYSLKPSLQYQGVKISRSDGKKNNLLGYANERYYYYVNRQMLSGGTFNEGLPADFDSNDYYIKELSYDLEITSSGYISGDSGRPRESGGQFFGYTFGDVGSKGTANFEIKPAEGFSGNKLSGGCTTTFIDKTTNKRDVGLLLDDSGTKMTVKNENGQTLSTINHRVDVGKKVTVNASAIASYYTYGSTNYAPNPVFLIRTPIDFDLDKNSINLVQDNRQLNYTLDEPIVLDDDSKLYYLKPTDSDGLGYYNEDRELVGEAINVTYRMAVNIRARAVPISYRELLFVTDQKYAAFLSGSYGNSLVTDVWGIAPKLTGKAGLNTENGVTKLASTKLGNVFSTNLAELDFGYDTELSSNVVTDPSANKDSGVLDKETTTFNSKFFFKNIAQTGEVDNDGRFIFYLPVAKKGIVPEWMNAQQSTPKFSLTLKGKVTPISSKGVTYKVGYSTDRNKRFNNGQANFDGSAAHASYQEYDAVENNLDNVTMVKVIAERNLETGMIIPFGEELTAEMPLAYSPTNTEEFSVLAGQTAYWTPYVSLIYTMNGSRNEFTNLAPENSMRIRYRPEPQVIDIWAYNSDDYLTGEAEGMNKTAAISLPSFVNKYDLQINQLASTSLKDMVLASVNEILADPNKPTSYGNTTFGFNTGLNIADIGSETDPKIKDLSLALSNTLALGQTSTTNQLNYKIYNTKNINDTIGEKKVTLRYSSVANEDLLFDIVLNIKRKASKIEAHPALVAGKVYREFTSGENNITTLEDGAFTIQVAYDILDGSQLPSDVKEKDIYLSFGTTASSGSATNALPVGDTILMKVQSTGENGDRVKPEYYYYKNNTASAQSRIELTSFVKMGTDNTHLTLADIKRHINEAKKLSYLFVFDFANEDASISSTDTIGLHLDFNESSKTERQRFIIEPKRSITNAVSNSTPVSYHPHEPIQLNGRFTLTDIGSAVDSFNKEKSLALNLALYEVDGSNKTLVDWPQGVLLQNANNPGTLIRPKNVDGKLQFIYPAEAIANVGTNLPYQLTLFNDVQPFAAGKSYEIKVSGVRSQSATYPLNDEVLDTEEVPFSIVPAEQTGIQVISAVDAHLLYSKTSNQQVALTFDSERIRKIVPKLQRKLGANYQPAAWSELIETPLPAAIDPQTIQPFTIKFQDQLDESFNGEYRIVFEAYRSNTETEPLYETTWPFLIWNPPG</sequence>
<gene>
    <name evidence="3" type="ORF">JZO67_001764</name>
</gene>
<feature type="region of interest" description="Disordered" evidence="1">
    <location>
        <begin position="29"/>
        <end position="106"/>
    </location>
</feature>
<name>A0ABV0EQ51_9ENTE</name>
<reference evidence="3 4" key="2">
    <citation type="submission" date="2024-02" db="EMBL/GenBank/DDBJ databases">
        <title>The Genome Sequence of Enterococcus sp. DIV0159.</title>
        <authorList>
            <person name="Earl A."/>
            <person name="Manson A."/>
            <person name="Gilmore M."/>
            <person name="Sanders J."/>
            <person name="Shea T."/>
            <person name="Howe W."/>
            <person name="Livny J."/>
            <person name="Cuomo C."/>
            <person name="Neafsey D."/>
            <person name="Birren B."/>
        </authorList>
    </citation>
    <scope>NUCLEOTIDE SEQUENCE [LARGE SCALE GENOMIC DNA]</scope>
    <source>
        <strain evidence="3 4">665A</strain>
    </source>
</reference>
<evidence type="ECO:0000313" key="3">
    <source>
        <dbReference type="EMBL" id="MEO1769813.1"/>
    </source>
</evidence>
<dbReference type="Proteomes" id="UP000664357">
    <property type="component" value="Unassembled WGS sequence"/>
</dbReference>
<dbReference type="EMBL" id="JAFREL020000001">
    <property type="protein sequence ID" value="MEO1769813.1"/>
    <property type="molecule type" value="Genomic_DNA"/>
</dbReference>
<protein>
    <submittedName>
        <fullName evidence="3">Uncharacterized protein</fullName>
    </submittedName>
</protein>
<keyword evidence="2" id="KW-0732">Signal</keyword>
<evidence type="ECO:0000256" key="2">
    <source>
        <dbReference type="SAM" id="SignalP"/>
    </source>
</evidence>